<feature type="domain" description="Subtilisin inhibitor" evidence="10">
    <location>
        <begin position="31"/>
        <end position="118"/>
    </location>
</feature>
<dbReference type="SUPFAM" id="SSF55399">
    <property type="entry name" value="Subtilisin inhibitor"/>
    <property type="match status" value="1"/>
</dbReference>
<dbReference type="PRINTS" id="PR00294">
    <property type="entry name" value="SSBTLNINHBTR"/>
</dbReference>
<dbReference type="Proteomes" id="UP000533598">
    <property type="component" value="Unassembled WGS sequence"/>
</dbReference>
<sequence length="132" mass="13486">MAAQRVLTLAFSVLAVVLLGAGPAAAVSQETVLTATTADGETGTPPGKVATLTCEPTGGTHQQRAKACAQLVAAHGQVANLAGDPDSQVCTMDYRPVTVTLKGIWQGQPLAYQKTYGNGCVLRGMTGDVFAL</sequence>
<evidence type="ECO:0000256" key="6">
    <source>
        <dbReference type="ARBA" id="ARBA00022900"/>
    </source>
</evidence>
<organism evidence="11 12">
    <name type="scientific">Crossiella cryophila</name>
    <dbReference type="NCBI Taxonomy" id="43355"/>
    <lineage>
        <taxon>Bacteria</taxon>
        <taxon>Bacillati</taxon>
        <taxon>Actinomycetota</taxon>
        <taxon>Actinomycetes</taxon>
        <taxon>Pseudonocardiales</taxon>
        <taxon>Pseudonocardiaceae</taxon>
        <taxon>Crossiella</taxon>
    </lineage>
</organism>
<keyword evidence="12" id="KW-1185">Reference proteome</keyword>
<comment type="subcellular location">
    <subcellularLocation>
        <location evidence="1">Secreted</location>
    </subcellularLocation>
</comment>
<accession>A0A7W7C8Z2</accession>
<dbReference type="Pfam" id="PF00720">
    <property type="entry name" value="SSI"/>
    <property type="match status" value="1"/>
</dbReference>
<comment type="subunit">
    <text evidence="3">Homodimer.</text>
</comment>
<evidence type="ECO:0000256" key="5">
    <source>
        <dbReference type="ARBA" id="ARBA00022690"/>
    </source>
</evidence>
<evidence type="ECO:0000256" key="2">
    <source>
        <dbReference type="ARBA" id="ARBA00010472"/>
    </source>
</evidence>
<comment type="similarity">
    <text evidence="2 8">Belongs to the protease inhibitor I16 (SSI) family.</text>
</comment>
<name>A0A7W7C8Z2_9PSEU</name>
<dbReference type="GO" id="GO:0004867">
    <property type="term" value="F:serine-type endopeptidase inhibitor activity"/>
    <property type="evidence" value="ECO:0007669"/>
    <property type="project" value="UniProtKB-KW"/>
</dbReference>
<dbReference type="GO" id="GO:0005576">
    <property type="term" value="C:extracellular region"/>
    <property type="evidence" value="ECO:0007669"/>
    <property type="project" value="UniProtKB-SubCell"/>
</dbReference>
<dbReference type="RefSeq" id="WP_185001450.1">
    <property type="nucleotide sequence ID" value="NZ_BAAAUI010000006.1"/>
</dbReference>
<evidence type="ECO:0000256" key="3">
    <source>
        <dbReference type="ARBA" id="ARBA00011738"/>
    </source>
</evidence>
<dbReference type="InterPro" id="IPR036819">
    <property type="entry name" value="Subtilisin_inhibitor-like_sf"/>
</dbReference>
<dbReference type="InterPro" id="IPR000691">
    <property type="entry name" value="Prot_inh_I16_SSI"/>
</dbReference>
<gene>
    <name evidence="11" type="ORF">HNR67_001601</name>
</gene>
<reference evidence="11 12" key="1">
    <citation type="submission" date="2020-08" db="EMBL/GenBank/DDBJ databases">
        <title>Sequencing the genomes of 1000 actinobacteria strains.</title>
        <authorList>
            <person name="Klenk H.-P."/>
        </authorList>
    </citation>
    <scope>NUCLEOTIDE SEQUENCE [LARGE SCALE GENOMIC DNA]</scope>
    <source>
        <strain evidence="11 12">DSM 44230</strain>
    </source>
</reference>
<evidence type="ECO:0000256" key="1">
    <source>
        <dbReference type="ARBA" id="ARBA00004613"/>
    </source>
</evidence>
<keyword evidence="5 8" id="KW-0646">Protease inhibitor</keyword>
<evidence type="ECO:0000259" key="10">
    <source>
        <dbReference type="Pfam" id="PF00720"/>
    </source>
</evidence>
<evidence type="ECO:0000256" key="9">
    <source>
        <dbReference type="SAM" id="SignalP"/>
    </source>
</evidence>
<keyword evidence="7" id="KW-1015">Disulfide bond</keyword>
<feature type="signal peptide" evidence="9">
    <location>
        <begin position="1"/>
        <end position="26"/>
    </location>
</feature>
<keyword evidence="6 8" id="KW-0722">Serine protease inhibitor</keyword>
<protein>
    <recommendedName>
        <fullName evidence="10">Subtilisin inhibitor domain-containing protein</fullName>
    </recommendedName>
</protein>
<evidence type="ECO:0000256" key="8">
    <source>
        <dbReference type="RuleBase" id="RU003471"/>
    </source>
</evidence>
<dbReference type="AlphaFoldDB" id="A0A7W7C8Z2"/>
<dbReference type="EMBL" id="JACHMH010000001">
    <property type="protein sequence ID" value="MBB4675483.1"/>
    <property type="molecule type" value="Genomic_DNA"/>
</dbReference>
<proteinExistence type="inferred from homology"/>
<comment type="caution">
    <text evidence="11">The sequence shown here is derived from an EMBL/GenBank/DDBJ whole genome shotgun (WGS) entry which is preliminary data.</text>
</comment>
<feature type="chain" id="PRO_5030948755" description="Subtilisin inhibitor domain-containing protein" evidence="9">
    <location>
        <begin position="27"/>
        <end position="132"/>
    </location>
</feature>
<evidence type="ECO:0000313" key="12">
    <source>
        <dbReference type="Proteomes" id="UP000533598"/>
    </source>
</evidence>
<dbReference type="InterPro" id="IPR023549">
    <property type="entry name" value="Subtilisin_inhibitor"/>
</dbReference>
<keyword evidence="4" id="KW-0964">Secreted</keyword>
<evidence type="ECO:0000256" key="4">
    <source>
        <dbReference type="ARBA" id="ARBA00022525"/>
    </source>
</evidence>
<keyword evidence="9" id="KW-0732">Signal</keyword>
<dbReference type="Gene3D" id="3.30.350.10">
    <property type="entry name" value="Subtilisin inhibitor-like"/>
    <property type="match status" value="1"/>
</dbReference>
<evidence type="ECO:0000256" key="7">
    <source>
        <dbReference type="ARBA" id="ARBA00023157"/>
    </source>
</evidence>
<evidence type="ECO:0000313" key="11">
    <source>
        <dbReference type="EMBL" id="MBB4675483.1"/>
    </source>
</evidence>